<proteinExistence type="predicted"/>
<dbReference type="InterPro" id="IPR041539">
    <property type="entry name" value="CxC5"/>
</dbReference>
<feature type="domain" description="CxC6 like cysteine cluster associated with KDZ" evidence="3">
    <location>
        <begin position="187"/>
        <end position="250"/>
    </location>
</feature>
<organism evidence="4 5">
    <name type="scientific">Calocera viscosa (strain TUFC12733)</name>
    <dbReference type="NCBI Taxonomy" id="1330018"/>
    <lineage>
        <taxon>Eukaryota</taxon>
        <taxon>Fungi</taxon>
        <taxon>Dikarya</taxon>
        <taxon>Basidiomycota</taxon>
        <taxon>Agaricomycotina</taxon>
        <taxon>Dacrymycetes</taxon>
        <taxon>Dacrymycetales</taxon>
        <taxon>Dacrymycetaceae</taxon>
        <taxon>Calocera</taxon>
    </lineage>
</organism>
<dbReference type="Proteomes" id="UP000076738">
    <property type="component" value="Unassembled WGS sequence"/>
</dbReference>
<evidence type="ECO:0000259" key="2">
    <source>
        <dbReference type="Pfam" id="PF18718"/>
    </source>
</evidence>
<dbReference type="Pfam" id="PF18718">
    <property type="entry name" value="CxC5"/>
    <property type="match status" value="1"/>
</dbReference>
<evidence type="ECO:0000256" key="1">
    <source>
        <dbReference type="SAM" id="MobiDB-lite"/>
    </source>
</evidence>
<evidence type="ECO:0000259" key="3">
    <source>
        <dbReference type="Pfam" id="PF18721"/>
    </source>
</evidence>
<gene>
    <name evidence="4" type="ORF">CALVIDRAFT_491440</name>
</gene>
<feature type="region of interest" description="Disordered" evidence="1">
    <location>
        <begin position="264"/>
        <end position="306"/>
    </location>
</feature>
<feature type="compositionally biased region" description="Basic residues" evidence="1">
    <location>
        <begin position="297"/>
        <end position="306"/>
    </location>
</feature>
<sequence>TYMATLYTAGRGAFPITVNSLRCPICGSTFYPNYFVQSNSDGIEWRVYYHGVPGVLKVRVHAFFDDKLCQLFRALTVHSQSSMAASARIYNTTLASPSSHARIPLLRSEDITIAFNLYSLLLHHNEQHTRLRVPESAPNEIDRLAVAMQDRNRFMAGTGQEQWAHACDLCRKFFERDGREYMLSCAITDGVSIGRPCCAVHNCASPLPTNRARFCSTHAPLELICSVEGCQRPAREGYRTCTLPDHVKIEVNYKAVGQSFNLLKSQEEEEEEEEAEVRTDAEHASGSNTRRPPPKSTKTKARFARRRTHNEQLIVRPCGVILGRATFYGAEALSSVADFLQTVFPTRQSRPDVLFFDNNCSLHRYIADRPRLQDFFHDTALVVDIFHFKSKHSESDVYCSRHCNAMAYPQLFDEENKRWTFNSSACEQTNAWLNKFHTIIREMLPVQYEFFLDEVIKERNHHLVEELRKRGHSPHLIPPSAIAD</sequence>
<reference evidence="4 5" key="1">
    <citation type="journal article" date="2016" name="Mol. Biol. Evol.">
        <title>Comparative Genomics of Early-Diverging Mushroom-Forming Fungi Provides Insights into the Origins of Lignocellulose Decay Capabilities.</title>
        <authorList>
            <person name="Nagy L.G."/>
            <person name="Riley R."/>
            <person name="Tritt A."/>
            <person name="Adam C."/>
            <person name="Daum C."/>
            <person name="Floudas D."/>
            <person name="Sun H."/>
            <person name="Yadav J.S."/>
            <person name="Pangilinan J."/>
            <person name="Larsson K.H."/>
            <person name="Matsuura K."/>
            <person name="Barry K."/>
            <person name="Labutti K."/>
            <person name="Kuo R."/>
            <person name="Ohm R.A."/>
            <person name="Bhattacharya S.S."/>
            <person name="Shirouzu T."/>
            <person name="Yoshinaga Y."/>
            <person name="Martin F.M."/>
            <person name="Grigoriev I.V."/>
            <person name="Hibbett D.S."/>
        </authorList>
    </citation>
    <scope>NUCLEOTIDE SEQUENCE [LARGE SCALE GENOMIC DNA]</scope>
    <source>
        <strain evidence="4 5">TUFC12733</strain>
    </source>
</reference>
<protein>
    <recommendedName>
        <fullName evidence="6">CxC6 like cysteine cluster associated with KDZ domain-containing protein</fullName>
    </recommendedName>
</protein>
<evidence type="ECO:0000313" key="4">
    <source>
        <dbReference type="EMBL" id="KZO89741.1"/>
    </source>
</evidence>
<feature type="non-terminal residue" evidence="4">
    <location>
        <position position="1"/>
    </location>
</feature>
<dbReference type="OrthoDB" id="2501483at2759"/>
<dbReference type="InterPro" id="IPR040898">
    <property type="entry name" value="CxC6"/>
</dbReference>
<dbReference type="EMBL" id="KV417367">
    <property type="protein sequence ID" value="KZO89741.1"/>
    <property type="molecule type" value="Genomic_DNA"/>
</dbReference>
<name>A0A167FQI1_CALVF</name>
<feature type="domain" description="CxC5 like cysteine cluster associated with KDZ" evidence="2">
    <location>
        <begin position="3"/>
        <end position="94"/>
    </location>
</feature>
<dbReference type="Pfam" id="PF18721">
    <property type="entry name" value="CxC6"/>
    <property type="match status" value="1"/>
</dbReference>
<evidence type="ECO:0000313" key="5">
    <source>
        <dbReference type="Proteomes" id="UP000076738"/>
    </source>
</evidence>
<evidence type="ECO:0008006" key="6">
    <source>
        <dbReference type="Google" id="ProtNLM"/>
    </source>
</evidence>
<dbReference type="STRING" id="1330018.A0A167FQI1"/>
<dbReference type="AlphaFoldDB" id="A0A167FQI1"/>
<accession>A0A167FQI1</accession>
<keyword evidence="5" id="KW-1185">Reference proteome</keyword>